<comment type="caution">
    <text evidence="3">The sequence shown here is derived from an EMBL/GenBank/DDBJ whole genome shotgun (WGS) entry which is preliminary data.</text>
</comment>
<dbReference type="SUPFAM" id="SSF56219">
    <property type="entry name" value="DNase I-like"/>
    <property type="match status" value="1"/>
</dbReference>
<dbReference type="Gene3D" id="3.60.10.10">
    <property type="entry name" value="Endonuclease/exonuclease/phosphatase"/>
    <property type="match status" value="1"/>
</dbReference>
<dbReference type="GO" id="GO:0003824">
    <property type="term" value="F:catalytic activity"/>
    <property type="evidence" value="ECO:0007669"/>
    <property type="project" value="InterPro"/>
</dbReference>
<feature type="non-terminal residue" evidence="3">
    <location>
        <position position="1"/>
    </location>
</feature>
<evidence type="ECO:0000313" key="3">
    <source>
        <dbReference type="EMBL" id="KAG2245493.1"/>
    </source>
</evidence>
<dbReference type="EMBL" id="JAAMPC010000017">
    <property type="protein sequence ID" value="KAG2245493.1"/>
    <property type="molecule type" value="Genomic_DNA"/>
</dbReference>
<evidence type="ECO:0000256" key="1">
    <source>
        <dbReference type="SAM" id="MobiDB-lite"/>
    </source>
</evidence>
<feature type="compositionally biased region" description="Polar residues" evidence="1">
    <location>
        <begin position="267"/>
        <end position="281"/>
    </location>
</feature>
<gene>
    <name evidence="3" type="ORF">Bca52824_085121</name>
</gene>
<dbReference type="InterPro" id="IPR036691">
    <property type="entry name" value="Endo/exonu/phosph_ase_sf"/>
</dbReference>
<feature type="compositionally biased region" description="Basic residues" evidence="1">
    <location>
        <begin position="323"/>
        <end position="332"/>
    </location>
</feature>
<keyword evidence="4" id="KW-1185">Reference proteome</keyword>
<reference evidence="3 4" key="1">
    <citation type="submission" date="2020-02" db="EMBL/GenBank/DDBJ databases">
        <authorList>
            <person name="Ma Q."/>
            <person name="Huang Y."/>
            <person name="Song X."/>
            <person name="Pei D."/>
        </authorList>
    </citation>
    <scope>NUCLEOTIDE SEQUENCE [LARGE SCALE GENOMIC DNA]</scope>
    <source>
        <strain evidence="3">Sxm20200214</strain>
        <tissue evidence="3">Leaf</tissue>
    </source>
</reference>
<feature type="non-terminal residue" evidence="3">
    <location>
        <position position="718"/>
    </location>
</feature>
<dbReference type="AlphaFoldDB" id="A0A8X7P775"/>
<feature type="region of interest" description="Disordered" evidence="1">
    <location>
        <begin position="262"/>
        <end position="281"/>
    </location>
</feature>
<feature type="region of interest" description="Disordered" evidence="1">
    <location>
        <begin position="323"/>
        <end position="353"/>
    </location>
</feature>
<evidence type="ECO:0000313" key="4">
    <source>
        <dbReference type="Proteomes" id="UP000886595"/>
    </source>
</evidence>
<organism evidence="3 4">
    <name type="scientific">Brassica carinata</name>
    <name type="common">Ethiopian mustard</name>
    <name type="synonym">Abyssinian cabbage</name>
    <dbReference type="NCBI Taxonomy" id="52824"/>
    <lineage>
        <taxon>Eukaryota</taxon>
        <taxon>Viridiplantae</taxon>
        <taxon>Streptophyta</taxon>
        <taxon>Embryophyta</taxon>
        <taxon>Tracheophyta</taxon>
        <taxon>Spermatophyta</taxon>
        <taxon>Magnoliopsida</taxon>
        <taxon>eudicotyledons</taxon>
        <taxon>Gunneridae</taxon>
        <taxon>Pentapetalae</taxon>
        <taxon>rosids</taxon>
        <taxon>malvids</taxon>
        <taxon>Brassicales</taxon>
        <taxon>Brassicaceae</taxon>
        <taxon>Brassiceae</taxon>
        <taxon>Brassica</taxon>
    </lineage>
</organism>
<dbReference type="PANTHER" id="PTHR33710:SF62">
    <property type="entry name" value="DUF4283 DOMAIN PROTEIN"/>
    <property type="match status" value="1"/>
</dbReference>
<dbReference type="OrthoDB" id="1741517at2759"/>
<feature type="compositionally biased region" description="Basic and acidic residues" evidence="1">
    <location>
        <begin position="61"/>
        <end position="82"/>
    </location>
</feature>
<feature type="compositionally biased region" description="Basic and acidic residues" evidence="1">
    <location>
        <begin position="91"/>
        <end position="116"/>
    </location>
</feature>
<dbReference type="PANTHER" id="PTHR33710">
    <property type="entry name" value="BNAC02G09200D PROTEIN"/>
    <property type="match status" value="1"/>
</dbReference>
<evidence type="ECO:0000259" key="2">
    <source>
        <dbReference type="Pfam" id="PF03372"/>
    </source>
</evidence>
<feature type="region of interest" description="Disordered" evidence="1">
    <location>
        <begin position="61"/>
        <end position="201"/>
    </location>
</feature>
<dbReference type="Pfam" id="PF03372">
    <property type="entry name" value="Exo_endo_phos"/>
    <property type="match status" value="1"/>
</dbReference>
<feature type="compositionally biased region" description="Basic and acidic residues" evidence="1">
    <location>
        <begin position="129"/>
        <end position="141"/>
    </location>
</feature>
<protein>
    <recommendedName>
        <fullName evidence="2">Endonuclease/exonuclease/phosphatase domain-containing protein</fullName>
    </recommendedName>
</protein>
<feature type="domain" description="Endonuclease/exonuclease/phosphatase" evidence="2">
    <location>
        <begin position="367"/>
        <end position="536"/>
    </location>
</feature>
<proteinExistence type="predicted"/>
<accession>A0A8X7P775</accession>
<dbReference type="Proteomes" id="UP000886595">
    <property type="component" value="Unassembled WGS sequence"/>
</dbReference>
<dbReference type="InterPro" id="IPR005135">
    <property type="entry name" value="Endo/exonuclease/phosphatase"/>
</dbReference>
<feature type="compositionally biased region" description="Polar residues" evidence="1">
    <location>
        <begin position="156"/>
        <end position="171"/>
    </location>
</feature>
<sequence length="718" mass="81103">TLIEQNKLSLIGRVTNPSAQNTRALVDFFVQHWHCPSRSSSTQPPVGINQAKTLEKLAERRRLEGKGVRTDARPFKSVRHYDSSSQHRSGYNKEDQRIRHPQPSEERGYRPVEYRRPPPKSPPRRSVPSKKEAWMPRKDQEAGSAAGSDPRGSGRLSVSTSRQLPVSQVSHTPPPRPAREPMRTPAGTISEHNGSKERRPALERISPVVSLIASSERRPAMERLSLPFNGETLPRNEDVTINSGLLQDVEVQYFEETMGEAPITGRTGASGSKHTEQSPIRTLSEDRLHVSRRLGPVPAEPDVTKGPTTAGQGVCVKKRRITKVHNSPKRKPTPAAESSKMGGRDRNASLTGPSTRTVLRHFQNSLYNQHFFVPPTGLSGGLMLSWKDDIKVDVLYSSCNIIDTHICANKASFYASFIYCAPRREDRPDFWNKLVDLGKARGDAWFITGDFNDLLDNSEKVGGPQRWEGSFVAFRSFVSQSGLWDLPHAGNHLSWRGMRHGHFIQSRLDRAMANCAWSELFPSGRCVYLRFEGSDHLPLLTPVDQIKTPRKGTFRFDRRLRKDPAIQQLVQEQWPQLRDEAVISKLDRIRRKIIDWTKEQNIKSCEVIKEAQQILEAALSSPAPDMDLINSTTATLEKAYLAEEEFWKERSRILWLQCGDRNSGFFHAITRGRRQVNSFAILEDEEGRIADTEEGIVHTISQYFRNIFSSAGSDCLET</sequence>
<name>A0A8X7P775_BRACI</name>